<name>A0ABQ2ZWL1_9GAMM</name>
<sequence>MNELLAYKCCARTLAYRGQIVVLLSVSKRCIAHRFCKRNYNFLKSAQEVCRLLVLKAESCEYFIVLTSREVFAVYISKMVYEIIALMNDFFDMRANGLYVAGR</sequence>
<proteinExistence type="predicted"/>
<evidence type="ECO:0000313" key="2">
    <source>
        <dbReference type="Proteomes" id="UP000621898"/>
    </source>
</evidence>
<reference evidence="2" key="1">
    <citation type="journal article" date="2019" name="Int. J. Syst. Evol. Microbiol.">
        <title>The Global Catalogue of Microorganisms (GCM) 10K type strain sequencing project: providing services to taxonomists for standard genome sequencing and annotation.</title>
        <authorList>
            <consortium name="The Broad Institute Genomics Platform"/>
            <consortium name="The Broad Institute Genome Sequencing Center for Infectious Disease"/>
            <person name="Wu L."/>
            <person name="Ma J."/>
        </authorList>
    </citation>
    <scope>NUCLEOTIDE SEQUENCE [LARGE SCALE GENOMIC DNA]</scope>
    <source>
        <strain evidence="2">KCTC 22232</strain>
    </source>
</reference>
<protein>
    <submittedName>
        <fullName evidence="1">Uncharacterized protein</fullName>
    </submittedName>
</protein>
<comment type="caution">
    <text evidence="1">The sequence shown here is derived from an EMBL/GenBank/DDBJ whole genome shotgun (WGS) entry which is preliminary data.</text>
</comment>
<dbReference type="Proteomes" id="UP000621898">
    <property type="component" value="Unassembled WGS sequence"/>
</dbReference>
<evidence type="ECO:0000313" key="1">
    <source>
        <dbReference type="EMBL" id="GGY24990.1"/>
    </source>
</evidence>
<gene>
    <name evidence="1" type="ORF">GCM10008098_18300</name>
</gene>
<organism evidence="1 2">
    <name type="scientific">Rhodanobacter panaciterrae</name>
    <dbReference type="NCBI Taxonomy" id="490572"/>
    <lineage>
        <taxon>Bacteria</taxon>
        <taxon>Pseudomonadati</taxon>
        <taxon>Pseudomonadota</taxon>
        <taxon>Gammaproteobacteria</taxon>
        <taxon>Lysobacterales</taxon>
        <taxon>Rhodanobacteraceae</taxon>
        <taxon>Rhodanobacter</taxon>
    </lineage>
</organism>
<dbReference type="RefSeq" id="WP_189440794.1">
    <property type="nucleotide sequence ID" value="NZ_BMXT01000001.1"/>
</dbReference>
<keyword evidence="2" id="KW-1185">Reference proteome</keyword>
<dbReference type="EMBL" id="BMXT01000001">
    <property type="protein sequence ID" value="GGY24990.1"/>
    <property type="molecule type" value="Genomic_DNA"/>
</dbReference>
<accession>A0ABQ2ZWL1</accession>